<dbReference type="RefSeq" id="WP_200244063.1">
    <property type="nucleotide sequence ID" value="NZ_JAENHK010000005.1"/>
</dbReference>
<evidence type="ECO:0000313" key="1">
    <source>
        <dbReference type="EMBL" id="MBK1895230.1"/>
    </source>
</evidence>
<reference evidence="2" key="1">
    <citation type="submission" date="2021-01" db="EMBL/GenBank/DDBJ databases">
        <title>Genome public.</title>
        <authorList>
            <person name="Liu C."/>
            <person name="Sun Q."/>
        </authorList>
    </citation>
    <scope>NUCLEOTIDE SEQUENCE [LARGE SCALE GENOMIC DNA]</scope>
    <source>
        <strain evidence="2">YIM B02567</strain>
    </source>
</reference>
<gene>
    <name evidence="1" type="ORF">JHL15_05600</name>
</gene>
<dbReference type="Proteomes" id="UP000628669">
    <property type="component" value="Unassembled WGS sequence"/>
</dbReference>
<comment type="caution">
    <text evidence="1">The sequence shown here is derived from an EMBL/GenBank/DDBJ whole genome shotgun (WGS) entry which is preliminary data.</text>
</comment>
<proteinExistence type="predicted"/>
<name>A0ABS1FS35_9FLAO</name>
<dbReference type="InterPro" id="IPR021457">
    <property type="entry name" value="DUF3108"/>
</dbReference>
<dbReference type="EMBL" id="JAENHK010000005">
    <property type="protein sequence ID" value="MBK1895230.1"/>
    <property type="molecule type" value="Genomic_DNA"/>
</dbReference>
<organism evidence="1 2">
    <name type="scientific">Chryseobacterium paridis</name>
    <dbReference type="NCBI Taxonomy" id="2800328"/>
    <lineage>
        <taxon>Bacteria</taxon>
        <taxon>Pseudomonadati</taxon>
        <taxon>Bacteroidota</taxon>
        <taxon>Flavobacteriia</taxon>
        <taxon>Flavobacteriales</taxon>
        <taxon>Weeksellaceae</taxon>
        <taxon>Chryseobacterium group</taxon>
        <taxon>Chryseobacterium</taxon>
    </lineage>
</organism>
<sequence length="256" mass="28724">MKKTLNILALFVFFLGFGQIDNIADGESITFRIHYGILTAGNATLTTQKTTYKGAPHLYVKGTGQTSGAVKAFFKVDDLYESFINTETGLPSFYVRNVKEGSYRQHFETVFNHDNNTLILTDKKTPANGSKVIKSVKGVQDMLSCFYYLRSQSQTDLKVGTVINMNVWIDDEMFPFRLRVVGTENLKTKFGTINCLKIIPSVISGRVFKEKEGVTMWVSNDANHVPMLLKAELAVGALKASIDDYKNVKYPLKFTK</sequence>
<dbReference type="Pfam" id="PF11306">
    <property type="entry name" value="DUF3108"/>
    <property type="match status" value="1"/>
</dbReference>
<accession>A0ABS1FS35</accession>
<evidence type="ECO:0000313" key="2">
    <source>
        <dbReference type="Proteomes" id="UP000628669"/>
    </source>
</evidence>
<protein>
    <submittedName>
        <fullName evidence="1">DUF3108 domain-containing protein</fullName>
    </submittedName>
</protein>
<keyword evidence="2" id="KW-1185">Reference proteome</keyword>